<evidence type="ECO:0000313" key="3">
    <source>
        <dbReference type="Proteomes" id="UP000018144"/>
    </source>
</evidence>
<sequence>MSMQNVPYSPFPRPRADSEAPLDTAYGGNITNHSSHETLTAWESLSTRRPVIPIKPTRTDRLKPQYWYASFSFVCALTPLPFFAVGVMAASLNGKPISGFGKEVGKYILLIPTLYPILFAALVAHALRCIALRLSEKGTTLGRLEQLLGSLSFGSTVLTNFWFRWRTFTSFALVAMWSLSPLGGQASLRMLGVHSVVTNRIPTTLWYRSPGTDPSSFSATPRGLPRINGMFMSAMFAPEASRNSSQDIYGNIKIPMLEELSIGSDGWADIDHNQTVTYSSLLGVPVVGQPTDGNGSYEFTLTASYFRPDCYMLSNLSWNDPRKKEYGDLAYGNNRSFFILGQHNEDKWRRSDTLIRNNTGVNATRLVFGSRNYDNIGYTWAECYLTTTHVDALVNCTGPSCRATRIRHSILPQRPKNLTVFDGTGVTTILNFFNSFGVSAGGAMPSAQCSAIERYINDPATAFVSIVSDCVYLFRTPRNIFSARLGQLMNTFWGAGLTPTRYSYSNFSQIQPPPDFAWRTKDNDTMLLGDTDLPLNISAPFLAMRAYTDVVYKDERYVLSWVWFAVFICSTVVLVVISMVGAVVQWITIAPDVLGYVSSFTRDNPFVRLDAMGDVACTQDGIERAKALKDLRVRLADVSPGEEVGHVAFVGGDYLEGAGKLRRGRSYY</sequence>
<keyword evidence="3" id="KW-1185">Reference proteome</keyword>
<feature type="transmembrane region" description="Helical" evidence="1">
    <location>
        <begin position="147"/>
        <end position="165"/>
    </location>
</feature>
<organism evidence="2 3">
    <name type="scientific">Pyronema omphalodes (strain CBS 100304)</name>
    <name type="common">Pyronema confluens</name>
    <dbReference type="NCBI Taxonomy" id="1076935"/>
    <lineage>
        <taxon>Eukaryota</taxon>
        <taxon>Fungi</taxon>
        <taxon>Dikarya</taxon>
        <taxon>Ascomycota</taxon>
        <taxon>Pezizomycotina</taxon>
        <taxon>Pezizomycetes</taxon>
        <taxon>Pezizales</taxon>
        <taxon>Pyronemataceae</taxon>
        <taxon>Pyronema</taxon>
    </lineage>
</organism>
<protein>
    <submittedName>
        <fullName evidence="2">Uncharacterized protein</fullName>
    </submittedName>
</protein>
<proteinExistence type="predicted"/>
<keyword evidence="1" id="KW-0472">Membrane</keyword>
<evidence type="ECO:0000313" key="2">
    <source>
        <dbReference type="EMBL" id="CCX11686.1"/>
    </source>
</evidence>
<keyword evidence="1" id="KW-0812">Transmembrane</keyword>
<dbReference type="OMA" id="ANESPWF"/>
<keyword evidence="1" id="KW-1133">Transmembrane helix</keyword>
<dbReference type="EMBL" id="HF935630">
    <property type="protein sequence ID" value="CCX11686.1"/>
    <property type="molecule type" value="Genomic_DNA"/>
</dbReference>
<dbReference type="STRING" id="1076935.U4LHP6"/>
<name>U4LHP6_PYROM</name>
<feature type="transmembrane region" description="Helical" evidence="1">
    <location>
        <begin position="561"/>
        <end position="587"/>
    </location>
</feature>
<reference evidence="2 3" key="1">
    <citation type="journal article" date="2013" name="PLoS Genet.">
        <title>The genome and development-dependent transcriptomes of Pyronema confluens: a window into fungal evolution.</title>
        <authorList>
            <person name="Traeger S."/>
            <person name="Altegoer F."/>
            <person name="Freitag M."/>
            <person name="Gabaldon T."/>
            <person name="Kempken F."/>
            <person name="Kumar A."/>
            <person name="Marcet-Houben M."/>
            <person name="Poggeler S."/>
            <person name="Stajich J.E."/>
            <person name="Nowrousian M."/>
        </authorList>
    </citation>
    <scope>NUCLEOTIDE SEQUENCE [LARGE SCALE GENOMIC DNA]</scope>
    <source>
        <strain evidence="3">CBS 100304</strain>
        <tissue evidence="2">Vegetative mycelium</tissue>
    </source>
</reference>
<evidence type="ECO:0000256" key="1">
    <source>
        <dbReference type="SAM" id="Phobius"/>
    </source>
</evidence>
<dbReference type="eggNOG" id="ENOG502RZ6R">
    <property type="taxonomic scope" value="Eukaryota"/>
</dbReference>
<dbReference type="Proteomes" id="UP000018144">
    <property type="component" value="Unassembled WGS sequence"/>
</dbReference>
<accession>U4LHP6</accession>
<feature type="transmembrane region" description="Helical" evidence="1">
    <location>
        <begin position="66"/>
        <end position="87"/>
    </location>
</feature>
<gene>
    <name evidence="2" type="ORF">PCON_11280</name>
</gene>
<dbReference type="AlphaFoldDB" id="U4LHP6"/>
<feature type="transmembrane region" description="Helical" evidence="1">
    <location>
        <begin position="107"/>
        <end position="127"/>
    </location>
</feature>
<dbReference type="OrthoDB" id="3692311at2759"/>